<comment type="caution">
    <text evidence="1">The sequence shown here is derived from an EMBL/GenBank/DDBJ whole genome shotgun (WGS) entry which is preliminary data.</text>
</comment>
<organism evidence="1 2">
    <name type="scientific">Cymbomonas tetramitiformis</name>
    <dbReference type="NCBI Taxonomy" id="36881"/>
    <lineage>
        <taxon>Eukaryota</taxon>
        <taxon>Viridiplantae</taxon>
        <taxon>Chlorophyta</taxon>
        <taxon>Pyramimonadophyceae</taxon>
        <taxon>Pyramimonadales</taxon>
        <taxon>Pyramimonadaceae</taxon>
        <taxon>Cymbomonas</taxon>
    </lineage>
</organism>
<reference evidence="1 2" key="1">
    <citation type="journal article" date="2015" name="Genome Biol. Evol.">
        <title>Comparative Genomics of a Bacterivorous Green Alga Reveals Evolutionary Causalities and Consequences of Phago-Mixotrophic Mode of Nutrition.</title>
        <authorList>
            <person name="Burns J.A."/>
            <person name="Paasch A."/>
            <person name="Narechania A."/>
            <person name="Kim E."/>
        </authorList>
    </citation>
    <scope>NUCLEOTIDE SEQUENCE [LARGE SCALE GENOMIC DNA]</scope>
    <source>
        <strain evidence="1 2">PLY_AMNH</strain>
    </source>
</reference>
<protein>
    <submittedName>
        <fullName evidence="1">Uncharacterized protein</fullName>
    </submittedName>
</protein>
<proteinExistence type="predicted"/>
<keyword evidence="2" id="KW-1185">Reference proteome</keyword>
<evidence type="ECO:0000313" key="1">
    <source>
        <dbReference type="EMBL" id="KAK3280821.1"/>
    </source>
</evidence>
<dbReference type="AlphaFoldDB" id="A0AAE0GNV9"/>
<dbReference type="Proteomes" id="UP001190700">
    <property type="component" value="Unassembled WGS sequence"/>
</dbReference>
<name>A0AAE0GNV9_9CHLO</name>
<accession>A0AAE0GNV9</accession>
<sequence length="212" mass="23814">MDSKGAEELLEELAAAVESYQDKRYVESTKRSSGTGVRALLTFCVRSYLTCMRSLHLQQSVEWVPVAQRFWVAAALQGVRRTWDRPAKPAAVLMGFYGRFQHDNLIMGKAQAWNIRGAPVREDVLFMATWDMVDALRAYLMVTVDLADGVPVFKMEEEGKRGVLLPIKHPTLVTGLKGLAGQSDCYERYCERDDEQRLILLAALAEAAKELS</sequence>
<evidence type="ECO:0000313" key="2">
    <source>
        <dbReference type="Proteomes" id="UP001190700"/>
    </source>
</evidence>
<gene>
    <name evidence="1" type="ORF">CYMTET_11355</name>
</gene>
<dbReference type="EMBL" id="LGRX02004244">
    <property type="protein sequence ID" value="KAK3280821.1"/>
    <property type="molecule type" value="Genomic_DNA"/>
</dbReference>